<dbReference type="InterPro" id="IPR020019">
    <property type="entry name" value="AcTrfase_PglD-like"/>
</dbReference>
<name>A0A3M6F7B6_9PSED</name>
<dbReference type="InterPro" id="IPR041561">
    <property type="entry name" value="PglD_N"/>
</dbReference>
<comment type="similarity">
    <text evidence="1">Belongs to the transferase hexapeptide repeat family.</text>
</comment>
<dbReference type="Gene3D" id="2.160.10.10">
    <property type="entry name" value="Hexapeptide repeat proteins"/>
    <property type="match status" value="1"/>
</dbReference>
<dbReference type="NCBIfam" id="TIGR03570">
    <property type="entry name" value="NeuD_NnaD"/>
    <property type="match status" value="1"/>
</dbReference>
<comment type="caution">
    <text evidence="5">The sequence shown here is derived from an EMBL/GenBank/DDBJ whole genome shotgun (WGS) entry which is preliminary data.</text>
</comment>
<dbReference type="InterPro" id="IPR011004">
    <property type="entry name" value="Trimer_LpxA-like_sf"/>
</dbReference>
<accession>A0A3M6F7B6</accession>
<feature type="site" description="Increases basicity of active site His" evidence="2">
    <location>
        <position position="158"/>
    </location>
</feature>
<sequence length="229" mass="23909">MGNRDINGCGWRISGAMTANRLLIVGAGAFGREVHAWLTDWVEKNPGWLIAGFINDGPGSTERFDHYPPIVSTVDGYEPKPEEYLVCAIGEPGGKRLVVEKLLARGARFFTLIHPSVIMGANVSIGQGAVICPSTVLSVDLRIGAFVTLNIGCLVGHDADIGDFSTLSGHCDITGGVVLEEGVFMGTHASVLPKVRIGKQAVVGAGSVAIRNVAAGTTVFGVPATRISG</sequence>
<dbReference type="InterPro" id="IPR050179">
    <property type="entry name" value="Trans_hexapeptide_repeat"/>
</dbReference>
<organism evidence="5 6">
    <name type="scientific">Pseudomonas caricapapayae</name>
    <dbReference type="NCBI Taxonomy" id="46678"/>
    <lineage>
        <taxon>Bacteria</taxon>
        <taxon>Pseudomonadati</taxon>
        <taxon>Pseudomonadota</taxon>
        <taxon>Gammaproteobacteria</taxon>
        <taxon>Pseudomonadales</taxon>
        <taxon>Pseudomonadaceae</taxon>
        <taxon>Pseudomonas</taxon>
    </lineage>
</organism>
<dbReference type="Gene3D" id="3.40.50.20">
    <property type="match status" value="1"/>
</dbReference>
<dbReference type="Pfam" id="PF17836">
    <property type="entry name" value="PglD_N"/>
    <property type="match status" value="1"/>
</dbReference>
<dbReference type="GO" id="GO:0016740">
    <property type="term" value="F:transferase activity"/>
    <property type="evidence" value="ECO:0007669"/>
    <property type="project" value="UniProtKB-KW"/>
</dbReference>
<dbReference type="Proteomes" id="UP000269872">
    <property type="component" value="Unassembled WGS sequence"/>
</dbReference>
<dbReference type="PANTHER" id="PTHR43300">
    <property type="entry name" value="ACETYLTRANSFERASE"/>
    <property type="match status" value="1"/>
</dbReference>
<feature type="domain" description="PglD N-terminal" evidence="4">
    <location>
        <begin position="21"/>
        <end position="102"/>
    </location>
</feature>
<dbReference type="SUPFAM" id="SSF51161">
    <property type="entry name" value="Trimeric LpxA-like enzymes"/>
    <property type="match status" value="1"/>
</dbReference>
<feature type="active site" description="Proton acceptor" evidence="2">
    <location>
        <position position="157"/>
    </location>
</feature>
<evidence type="ECO:0000256" key="2">
    <source>
        <dbReference type="PIRSR" id="PIRSR620019-1"/>
    </source>
</evidence>
<dbReference type="AlphaFoldDB" id="A0A3M6F7B6"/>
<proteinExistence type="inferred from homology"/>
<protein>
    <submittedName>
        <fullName evidence="5">Bacterial transferase hexapeptide repeat protein</fullName>
    </submittedName>
</protein>
<evidence type="ECO:0000256" key="3">
    <source>
        <dbReference type="PIRSR" id="PIRSR620019-2"/>
    </source>
</evidence>
<feature type="binding site" evidence="3">
    <location>
        <position position="90"/>
    </location>
    <ligand>
        <name>substrate</name>
    </ligand>
</feature>
<dbReference type="EMBL" id="RBUY01000075">
    <property type="protein sequence ID" value="RMV76127.1"/>
    <property type="molecule type" value="Genomic_DNA"/>
</dbReference>
<gene>
    <name evidence="5" type="ORF">ALP05_04886</name>
</gene>
<dbReference type="PANTHER" id="PTHR43300:SF7">
    <property type="entry name" value="UDP-N-ACETYLBACILLOSAMINE N-ACETYLTRANSFERASE"/>
    <property type="match status" value="1"/>
</dbReference>
<evidence type="ECO:0000313" key="5">
    <source>
        <dbReference type="EMBL" id="RMV76127.1"/>
    </source>
</evidence>
<keyword evidence="5" id="KW-0808">Transferase</keyword>
<dbReference type="CDD" id="cd03360">
    <property type="entry name" value="LbH_AT_putative"/>
    <property type="match status" value="1"/>
</dbReference>
<evidence type="ECO:0000256" key="1">
    <source>
        <dbReference type="ARBA" id="ARBA00007274"/>
    </source>
</evidence>
<reference evidence="5 6" key="1">
    <citation type="submission" date="2018-08" db="EMBL/GenBank/DDBJ databases">
        <title>Recombination of ecologically and evolutionarily significant loci maintains genetic cohesion in the Pseudomonas syringae species complex.</title>
        <authorList>
            <person name="Dillon M."/>
            <person name="Thakur S."/>
            <person name="Almeida R.N.D."/>
            <person name="Weir B.S."/>
            <person name="Guttman D.S."/>
        </authorList>
    </citation>
    <scope>NUCLEOTIDE SEQUENCE [LARGE SCALE GENOMIC DNA]</scope>
    <source>
        <strain evidence="5 6">ICMP 7496</strain>
    </source>
</reference>
<evidence type="ECO:0000259" key="4">
    <source>
        <dbReference type="Pfam" id="PF17836"/>
    </source>
</evidence>
<evidence type="ECO:0000313" key="6">
    <source>
        <dbReference type="Proteomes" id="UP000269872"/>
    </source>
</evidence>